<protein>
    <submittedName>
        <fullName evidence="1">Uncharacterized protein</fullName>
    </submittedName>
</protein>
<evidence type="ECO:0000313" key="1">
    <source>
        <dbReference type="EMBL" id="TPE56707.1"/>
    </source>
</evidence>
<dbReference type="InterPro" id="IPR038365">
    <property type="entry name" value="EcoRII_C_sf"/>
</dbReference>
<evidence type="ECO:0000313" key="2">
    <source>
        <dbReference type="Proteomes" id="UP000319776"/>
    </source>
</evidence>
<accession>A0A501X8J8</accession>
<dbReference type="AlphaFoldDB" id="A0A501X8J8"/>
<comment type="caution">
    <text evidence="1">The sequence shown here is derived from an EMBL/GenBank/DDBJ whole genome shotgun (WGS) entry which is preliminary data.</text>
</comment>
<dbReference type="RefSeq" id="WP_140781545.1">
    <property type="nucleotide sequence ID" value="NZ_VFSS01000013.1"/>
</dbReference>
<proteinExistence type="predicted"/>
<sequence length="64" mass="7832">MNSVITLEDFLLIIEKNKNNWNFNNYSDEEKFILKNSFINKSKLYKDNDFVVNYYNKLIKEMDK</sequence>
<dbReference type="EMBL" id="VFSS01000013">
    <property type="protein sequence ID" value="TPE56707.1"/>
    <property type="molecule type" value="Genomic_DNA"/>
</dbReference>
<keyword evidence="2" id="KW-1185">Reference proteome</keyword>
<dbReference type="Gene3D" id="3.40.91.80">
    <property type="match status" value="1"/>
</dbReference>
<reference evidence="1 2" key="1">
    <citation type="submission" date="2019-06" db="EMBL/GenBank/DDBJ databases">
        <title>Mycoplasma falconis type strain whole genome sequence.</title>
        <authorList>
            <person name="Spergser J."/>
        </authorList>
    </citation>
    <scope>NUCLEOTIDE SEQUENCE [LARGE SCALE GENOMIC DNA]</scope>
    <source>
        <strain evidence="1 2">ATCC 51372</strain>
    </source>
</reference>
<name>A0A501X8J8_9BACT</name>
<dbReference type="Proteomes" id="UP000319776">
    <property type="component" value="Unassembled WGS sequence"/>
</dbReference>
<gene>
    <name evidence="1" type="ORF">FJO69_02785</name>
</gene>
<organism evidence="1 2">
    <name type="scientific">[Mycoplasma] falconis</name>
    <dbReference type="NCBI Taxonomy" id="92403"/>
    <lineage>
        <taxon>Bacteria</taxon>
        <taxon>Bacillati</taxon>
        <taxon>Mycoplasmatota</taxon>
        <taxon>Mycoplasmoidales</taxon>
        <taxon>Metamycoplasmataceae</taxon>
        <taxon>Metamycoplasma</taxon>
    </lineage>
</organism>